<dbReference type="Pfam" id="PF01258">
    <property type="entry name" value="zf-dskA_traR"/>
    <property type="match status" value="1"/>
</dbReference>
<protein>
    <submittedName>
        <fullName evidence="6">Conjugal transfer protein TraR</fullName>
    </submittedName>
</protein>
<evidence type="ECO:0000313" key="7">
    <source>
        <dbReference type="Proteomes" id="UP000180253"/>
    </source>
</evidence>
<dbReference type="InterPro" id="IPR012783">
    <property type="entry name" value="Znf_C4_TraR"/>
</dbReference>
<organism evidence="6 7">
    <name type="scientific">Pseudoalteromonas byunsanensis</name>
    <dbReference type="NCBI Taxonomy" id="327939"/>
    <lineage>
        <taxon>Bacteria</taxon>
        <taxon>Pseudomonadati</taxon>
        <taxon>Pseudomonadota</taxon>
        <taxon>Gammaproteobacteria</taxon>
        <taxon>Alteromonadales</taxon>
        <taxon>Pseudoalteromonadaceae</taxon>
        <taxon>Pseudoalteromonas</taxon>
    </lineage>
</organism>
<feature type="domain" description="Zinc finger DksA/TraR C4-type" evidence="5">
    <location>
        <begin position="35"/>
        <end position="66"/>
    </location>
</feature>
<name>A0A1S1N7G2_9GAMM</name>
<dbReference type="OrthoDB" id="962301at2"/>
<dbReference type="InterPro" id="IPR000962">
    <property type="entry name" value="Znf_DskA_TraR"/>
</dbReference>
<dbReference type="PANTHER" id="PTHR38777">
    <property type="entry name" value="FELS-2 PROPHAGE PROTEIN"/>
    <property type="match status" value="1"/>
</dbReference>
<dbReference type="GO" id="GO:1900378">
    <property type="term" value="P:positive regulation of secondary metabolite biosynthetic process"/>
    <property type="evidence" value="ECO:0007669"/>
    <property type="project" value="TreeGrafter"/>
</dbReference>
<dbReference type="SUPFAM" id="SSF57716">
    <property type="entry name" value="Glucocorticoid receptor-like (DNA-binding domain)"/>
    <property type="match status" value="1"/>
</dbReference>
<feature type="zinc finger region" description="dksA C4-type" evidence="4">
    <location>
        <begin position="36"/>
        <end position="60"/>
    </location>
</feature>
<proteinExistence type="predicted"/>
<dbReference type="NCBIfam" id="TIGR02419">
    <property type="entry name" value="C4_traR_proteo"/>
    <property type="match status" value="1"/>
</dbReference>
<dbReference type="Gene3D" id="1.20.120.910">
    <property type="entry name" value="DksA, coiled-coil domain"/>
    <property type="match status" value="1"/>
</dbReference>
<dbReference type="AlphaFoldDB" id="A0A1S1N7G2"/>
<keyword evidence="7" id="KW-1185">Reference proteome</keyword>
<evidence type="ECO:0000256" key="2">
    <source>
        <dbReference type="ARBA" id="ARBA00022771"/>
    </source>
</evidence>
<dbReference type="PROSITE" id="PS51128">
    <property type="entry name" value="ZF_DKSA_2"/>
    <property type="match status" value="1"/>
</dbReference>
<accession>A0A1S1N7G2</accession>
<gene>
    <name evidence="6" type="ORF">BIW53_02225</name>
</gene>
<dbReference type="STRING" id="327939.BIW53_02225"/>
<evidence type="ECO:0000256" key="3">
    <source>
        <dbReference type="ARBA" id="ARBA00022833"/>
    </source>
</evidence>
<comment type="caution">
    <text evidence="6">The sequence shown here is derived from an EMBL/GenBank/DDBJ whole genome shotgun (WGS) entry which is preliminary data.</text>
</comment>
<dbReference type="PANTHER" id="PTHR38777:SF1">
    <property type="entry name" value="DNAK SUPPRESSOR PROTEIN"/>
    <property type="match status" value="1"/>
</dbReference>
<evidence type="ECO:0000256" key="1">
    <source>
        <dbReference type="ARBA" id="ARBA00022723"/>
    </source>
</evidence>
<sequence>MDIVDDAQRIAEQDSERALNKNKAHFLGQDVDFMHCLECNAEIPKARRDAIHSCKHCVDCQELLERAAKHYRKP</sequence>
<evidence type="ECO:0000256" key="4">
    <source>
        <dbReference type="PROSITE-ProRule" id="PRU00510"/>
    </source>
</evidence>
<reference evidence="6 7" key="1">
    <citation type="submission" date="2016-10" db="EMBL/GenBank/DDBJ databases">
        <title>Pseudoalteromonas amylolytica sp. nov., isolated from the surface seawater.</title>
        <authorList>
            <person name="Wu Y.-H."/>
            <person name="Cheng H."/>
            <person name="Jin X.-B."/>
            <person name="Wang C.-S."/>
            <person name="Xu X.-W."/>
        </authorList>
    </citation>
    <scope>NUCLEOTIDE SEQUENCE [LARGE SCALE GENOMIC DNA]</scope>
    <source>
        <strain evidence="6 7">JCM 12483</strain>
    </source>
</reference>
<keyword evidence="1" id="KW-0479">Metal-binding</keyword>
<evidence type="ECO:0000259" key="5">
    <source>
        <dbReference type="Pfam" id="PF01258"/>
    </source>
</evidence>
<evidence type="ECO:0000313" key="6">
    <source>
        <dbReference type="EMBL" id="OHU97157.1"/>
    </source>
</evidence>
<keyword evidence="2" id="KW-0863">Zinc-finger</keyword>
<dbReference type="EMBL" id="MNAN01000018">
    <property type="protein sequence ID" value="OHU97157.1"/>
    <property type="molecule type" value="Genomic_DNA"/>
</dbReference>
<dbReference type="GO" id="GO:0008270">
    <property type="term" value="F:zinc ion binding"/>
    <property type="evidence" value="ECO:0007669"/>
    <property type="project" value="UniProtKB-KW"/>
</dbReference>
<dbReference type="RefSeq" id="WP_070990192.1">
    <property type="nucleotide sequence ID" value="NZ_CBCSHD010000008.1"/>
</dbReference>
<dbReference type="Proteomes" id="UP000180253">
    <property type="component" value="Unassembled WGS sequence"/>
</dbReference>
<keyword evidence="3" id="KW-0862">Zinc</keyword>